<dbReference type="RefSeq" id="WP_243324553.1">
    <property type="nucleotide sequence ID" value="NZ_JAKZMM010000016.1"/>
</dbReference>
<dbReference type="EMBL" id="JAKZMM010000016">
    <property type="protein sequence ID" value="MCJ2380523.1"/>
    <property type="molecule type" value="Genomic_DNA"/>
</dbReference>
<protein>
    <submittedName>
        <fullName evidence="1">Uncharacterized protein</fullName>
    </submittedName>
</protein>
<keyword evidence="2" id="KW-1185">Reference proteome</keyword>
<evidence type="ECO:0000313" key="1">
    <source>
        <dbReference type="EMBL" id="MCJ2380523.1"/>
    </source>
</evidence>
<reference evidence="1 2" key="1">
    <citation type="submission" date="2022-03" db="EMBL/GenBank/DDBJ databases">
        <title>Parabacteroides sp. nov. isolated from swine feces.</title>
        <authorList>
            <person name="Bak J.E."/>
        </authorList>
    </citation>
    <scope>NUCLEOTIDE SEQUENCE [LARGE SCALE GENOMIC DNA]</scope>
    <source>
        <strain evidence="1 2">AGMB00274</strain>
    </source>
</reference>
<proteinExistence type="predicted"/>
<sequence length="87" mass="10283">MRKRRESYDFTKMGIPIGAKLQSKFRKQENIEIEVIDAHNMIRYKNEEVTLSNITKRITGGRTHPTPCWTYNGKNLEKLWKKSLGEE</sequence>
<dbReference type="Proteomes" id="UP001165444">
    <property type="component" value="Unassembled WGS sequence"/>
</dbReference>
<gene>
    <name evidence="1" type="ORF">MUN53_07870</name>
</gene>
<organism evidence="1 2">
    <name type="scientific">Parabacteroides faecalis</name>
    <dbReference type="NCBI Taxonomy" id="2924040"/>
    <lineage>
        <taxon>Bacteria</taxon>
        <taxon>Pseudomonadati</taxon>
        <taxon>Bacteroidota</taxon>
        <taxon>Bacteroidia</taxon>
        <taxon>Bacteroidales</taxon>
        <taxon>Tannerellaceae</taxon>
        <taxon>Parabacteroides</taxon>
    </lineage>
</organism>
<evidence type="ECO:0000313" key="2">
    <source>
        <dbReference type="Proteomes" id="UP001165444"/>
    </source>
</evidence>
<accession>A0ABT0C0Y7</accession>
<comment type="caution">
    <text evidence="1">The sequence shown here is derived from an EMBL/GenBank/DDBJ whole genome shotgun (WGS) entry which is preliminary data.</text>
</comment>
<name>A0ABT0C0Y7_9BACT</name>